<dbReference type="InterPro" id="IPR039342">
    <property type="entry name" value="TGD2-like"/>
</dbReference>
<keyword evidence="1" id="KW-0472">Membrane</keyword>
<keyword evidence="1" id="KW-0812">Transmembrane</keyword>
<organism evidence="3">
    <name type="scientific">Palisada sp</name>
    <dbReference type="NCBI Taxonomy" id="1955416"/>
    <lineage>
        <taxon>Eukaryota</taxon>
        <taxon>Rhodophyta</taxon>
        <taxon>Florideophyceae</taxon>
        <taxon>Rhodymeniophycidae</taxon>
        <taxon>Ceramiales</taxon>
        <taxon>Rhodomelaceae</taxon>
        <taxon>Laurencieae</taxon>
        <taxon>Palisada</taxon>
    </lineage>
</organism>
<dbReference type="PANTHER" id="PTHR34675">
    <property type="entry name" value="PROTEIN TRIGALACTOSYLDIACYLGLYCEROL 2, CHLOROPLASTIC"/>
    <property type="match status" value="1"/>
</dbReference>
<reference evidence="3" key="1">
    <citation type="journal article" date="2017" name="J. Phycol.">
        <title>Analysis of chloroplast genomes and a supermatrix inform reclassification of the Rhodomelaceae (Rhodophyta).</title>
        <authorList>
            <person name="Diaz-Tapia P."/>
            <person name="Maggs C.A."/>
            <person name="West J.A."/>
            <person name="Verbruggen H."/>
        </authorList>
    </citation>
    <scope>NUCLEOTIDE SEQUENCE</scope>
    <source>
        <strain evidence="3">PD1686</strain>
    </source>
</reference>
<dbReference type="InterPro" id="IPR003399">
    <property type="entry name" value="Mce/MlaD"/>
</dbReference>
<proteinExistence type="predicted"/>
<gene>
    <name evidence="3" type="primary">ycf22</name>
</gene>
<dbReference type="EMBL" id="MF101453">
    <property type="protein sequence ID" value="ARW68659.1"/>
    <property type="molecule type" value="Genomic_DNA"/>
</dbReference>
<keyword evidence="1" id="KW-1133">Transmembrane helix</keyword>
<dbReference type="Pfam" id="PF02470">
    <property type="entry name" value="MlaD"/>
    <property type="match status" value="1"/>
</dbReference>
<evidence type="ECO:0000313" key="3">
    <source>
        <dbReference type="EMBL" id="ARW68659.1"/>
    </source>
</evidence>
<geneLocation type="chloroplast" evidence="3"/>
<evidence type="ECO:0000259" key="2">
    <source>
        <dbReference type="Pfam" id="PF02470"/>
    </source>
</evidence>
<dbReference type="AlphaFoldDB" id="A0A1Z1MS12"/>
<feature type="domain" description="Mce/MlaD" evidence="2">
    <location>
        <begin position="44"/>
        <end position="119"/>
    </location>
</feature>
<sequence length="222" mass="25662">MNSLFQFRNYYLFKNFNKVLSTTIFILTITILVFSFGNFKKKTGYEFFVEFNSAYGLKKGTNVNLRGVTIGYICNISVKLDKVVVLMHINSLDILIPRNSLIEANQVGLFNDIIVDITPKDNLLPKSYNSIIPTSSKCLGSSFICSDFYVRGYKGLNYDDLVRATTRISQRFDDPRFFNLFYVLLQNSIDISTEIISMISHISHVFFYLTDLTILILFRYFI</sequence>
<accession>A0A1Z1MS12</accession>
<protein>
    <recommendedName>
        <fullName evidence="2">Mce/MlaD domain-containing protein</fullName>
    </recommendedName>
</protein>
<feature type="transmembrane region" description="Helical" evidence="1">
    <location>
        <begin position="177"/>
        <end position="199"/>
    </location>
</feature>
<name>A0A1Z1MS12_9FLOR</name>
<feature type="transmembrane region" description="Helical" evidence="1">
    <location>
        <begin position="20"/>
        <end position="39"/>
    </location>
</feature>
<evidence type="ECO:0000256" key="1">
    <source>
        <dbReference type="SAM" id="Phobius"/>
    </source>
</evidence>
<feature type="transmembrane region" description="Helical" evidence="1">
    <location>
        <begin position="205"/>
        <end position="221"/>
    </location>
</feature>
<dbReference type="PANTHER" id="PTHR34675:SF1">
    <property type="entry name" value="PROTEIN TRIGALACTOSYLDIACYLGLYCEROL 2, CHLOROPLASTIC"/>
    <property type="match status" value="1"/>
</dbReference>
<keyword evidence="3" id="KW-0150">Chloroplast</keyword>
<keyword evidence="3" id="KW-0934">Plastid</keyword>